<evidence type="ECO:0000256" key="5">
    <source>
        <dbReference type="ARBA" id="ARBA00022692"/>
    </source>
</evidence>
<reference evidence="9" key="1">
    <citation type="submission" date="2018-06" db="EMBL/GenBank/DDBJ databases">
        <authorList>
            <person name="Zhirakovskaya E."/>
        </authorList>
    </citation>
    <scope>NUCLEOTIDE SEQUENCE</scope>
</reference>
<dbReference type="PANTHER" id="PTHR21716:SF53">
    <property type="entry name" value="PERMEASE PERM-RELATED"/>
    <property type="match status" value="1"/>
</dbReference>
<dbReference type="PANTHER" id="PTHR21716">
    <property type="entry name" value="TRANSMEMBRANE PROTEIN"/>
    <property type="match status" value="1"/>
</dbReference>
<protein>
    <submittedName>
        <fullName evidence="9">Permease PerM (= YfgO)</fullName>
    </submittedName>
</protein>
<organism evidence="9">
    <name type="scientific">hydrothermal vent metagenome</name>
    <dbReference type="NCBI Taxonomy" id="652676"/>
    <lineage>
        <taxon>unclassified sequences</taxon>
        <taxon>metagenomes</taxon>
        <taxon>ecological metagenomes</taxon>
    </lineage>
</organism>
<evidence type="ECO:0000256" key="2">
    <source>
        <dbReference type="ARBA" id="ARBA00009773"/>
    </source>
</evidence>
<evidence type="ECO:0000256" key="7">
    <source>
        <dbReference type="ARBA" id="ARBA00023136"/>
    </source>
</evidence>
<feature type="transmembrane region" description="Helical" evidence="8">
    <location>
        <begin position="311"/>
        <end position="344"/>
    </location>
</feature>
<evidence type="ECO:0000256" key="8">
    <source>
        <dbReference type="SAM" id="Phobius"/>
    </source>
</evidence>
<accession>A0A3B1A4K1</accession>
<keyword evidence="3" id="KW-0813">Transport</keyword>
<feature type="transmembrane region" description="Helical" evidence="8">
    <location>
        <begin position="250"/>
        <end position="270"/>
    </location>
</feature>
<feature type="transmembrane region" description="Helical" evidence="8">
    <location>
        <begin position="155"/>
        <end position="176"/>
    </location>
</feature>
<proteinExistence type="inferred from homology"/>
<dbReference type="GO" id="GO:0005886">
    <property type="term" value="C:plasma membrane"/>
    <property type="evidence" value="ECO:0007669"/>
    <property type="project" value="UniProtKB-SubCell"/>
</dbReference>
<feature type="transmembrane region" description="Helical" evidence="8">
    <location>
        <begin position="216"/>
        <end position="238"/>
    </location>
</feature>
<dbReference type="EMBL" id="UOFT01000039">
    <property type="protein sequence ID" value="VAW94662.1"/>
    <property type="molecule type" value="Genomic_DNA"/>
</dbReference>
<dbReference type="InterPro" id="IPR002549">
    <property type="entry name" value="AI-2E-like"/>
</dbReference>
<evidence type="ECO:0000256" key="1">
    <source>
        <dbReference type="ARBA" id="ARBA00004651"/>
    </source>
</evidence>
<feature type="transmembrane region" description="Helical" evidence="8">
    <location>
        <begin position="277"/>
        <end position="299"/>
    </location>
</feature>
<comment type="similarity">
    <text evidence="2">Belongs to the autoinducer-2 exporter (AI-2E) (TC 2.A.86) family.</text>
</comment>
<gene>
    <name evidence="9" type="ORF">MNBD_GAMMA23-2347</name>
</gene>
<dbReference type="GO" id="GO:0055085">
    <property type="term" value="P:transmembrane transport"/>
    <property type="evidence" value="ECO:0007669"/>
    <property type="project" value="TreeGrafter"/>
</dbReference>
<evidence type="ECO:0000256" key="4">
    <source>
        <dbReference type="ARBA" id="ARBA00022475"/>
    </source>
</evidence>
<evidence type="ECO:0000256" key="6">
    <source>
        <dbReference type="ARBA" id="ARBA00022989"/>
    </source>
</evidence>
<keyword evidence="4" id="KW-1003">Cell membrane</keyword>
<keyword evidence="6 8" id="KW-1133">Transmembrane helix</keyword>
<dbReference type="AlphaFoldDB" id="A0A3B1A4K1"/>
<sequence>MLKTLSDWFHRYLSDPQAVVLALLLVIGFTIIITMSDMLMPALAALVIAYLLEGLVRFMQAHRANRFRAVILVFSLFIAFLIFFFGGLVPLVSSQLTEFVKEVPNYISFAQQALLQLPEHVSYINDTQIREITAVVNKEIASFGQTIVTGTLSSIPGLLTLVVYAILVPLLVFFFLKDKEVLLSWCSSFLPKQRDLMSGVWIEVDQQIGNYIRGKVWEIFIVGIVTYIVFAIFGLKYALLLSAVVGLSVLIPYIGATVVSIPVAAIAYFQWGITSDFWYLITAYFVVQALDGNILVPLLFSEVVNLHPVAIILSILIFGGLWGFWGVFFAIPLGTLVNALLIAWPRISQEEQQTA</sequence>
<evidence type="ECO:0000313" key="9">
    <source>
        <dbReference type="EMBL" id="VAW94662.1"/>
    </source>
</evidence>
<dbReference type="Pfam" id="PF01594">
    <property type="entry name" value="AI-2E_transport"/>
    <property type="match status" value="1"/>
</dbReference>
<name>A0A3B1A4K1_9ZZZZ</name>
<feature type="transmembrane region" description="Helical" evidence="8">
    <location>
        <begin position="70"/>
        <end position="92"/>
    </location>
</feature>
<feature type="transmembrane region" description="Helical" evidence="8">
    <location>
        <begin position="12"/>
        <end position="33"/>
    </location>
</feature>
<keyword evidence="7 8" id="KW-0472">Membrane</keyword>
<evidence type="ECO:0000256" key="3">
    <source>
        <dbReference type="ARBA" id="ARBA00022448"/>
    </source>
</evidence>
<keyword evidence="5 8" id="KW-0812">Transmembrane</keyword>
<feature type="transmembrane region" description="Helical" evidence="8">
    <location>
        <begin position="39"/>
        <end position="58"/>
    </location>
</feature>
<comment type="subcellular location">
    <subcellularLocation>
        <location evidence="1">Cell membrane</location>
        <topology evidence="1">Multi-pass membrane protein</topology>
    </subcellularLocation>
</comment>